<evidence type="ECO:0000313" key="3">
    <source>
        <dbReference type="Proteomes" id="UP000315112"/>
    </source>
</evidence>
<reference evidence="2" key="2">
    <citation type="submission" date="2019-07" db="EMBL/GenBank/DDBJ databases">
        <authorList>
            <person name="Whitman W."/>
            <person name="Huntemann M."/>
            <person name="Clum A."/>
            <person name="Pillay M."/>
            <person name="Palaniappan K."/>
            <person name="Varghese N."/>
            <person name="Mikhailova N."/>
            <person name="Stamatis D."/>
            <person name="Reddy T."/>
            <person name="Daum C."/>
            <person name="Shapiro N."/>
            <person name="Ivanova N."/>
            <person name="Kyrpides N."/>
            <person name="Woyke T."/>
        </authorList>
    </citation>
    <scope>NUCLEOTIDE SEQUENCE</scope>
    <source>
        <strain evidence="2">CGMCC 1.10685</strain>
    </source>
</reference>
<accession>A0A562PKV9</accession>
<dbReference type="RefSeq" id="WP_145878565.1">
    <property type="nucleotide sequence ID" value="NZ_CP046904.1"/>
</dbReference>
<proteinExistence type="predicted"/>
<dbReference type="Proteomes" id="UP000315112">
    <property type="component" value="Unassembled WGS sequence"/>
</dbReference>
<evidence type="ECO:0000313" key="2">
    <source>
        <dbReference type="EMBL" id="TWI44953.1"/>
    </source>
</evidence>
<protein>
    <submittedName>
        <fullName evidence="2">Uncharacterized protein</fullName>
    </submittedName>
</protein>
<evidence type="ECO:0000313" key="4">
    <source>
        <dbReference type="Proteomes" id="UP000437862"/>
    </source>
</evidence>
<dbReference type="OrthoDB" id="9782291at2"/>
<dbReference type="EMBL" id="CP046904">
    <property type="protein sequence ID" value="QGZ42393.1"/>
    <property type="molecule type" value="Genomic_DNA"/>
</dbReference>
<dbReference type="Proteomes" id="UP000437862">
    <property type="component" value="Chromosome"/>
</dbReference>
<reference evidence="1 4" key="3">
    <citation type="submission" date="2019-12" db="EMBL/GenBank/DDBJ databases">
        <title>Draft Genome Sequences of Six Type Strains of the Genus Massilia.</title>
        <authorList>
            <person name="Miess H."/>
            <person name="Frediansyah A."/>
            <person name="Goeker M."/>
            <person name="Gross H."/>
        </authorList>
    </citation>
    <scope>NUCLEOTIDE SEQUENCE [LARGE SCALE GENOMIC DNA]</scope>
    <source>
        <strain evidence="1 4">DSM 26639</strain>
    </source>
</reference>
<dbReference type="EMBL" id="VLKW01000008">
    <property type="protein sequence ID" value="TWI44953.1"/>
    <property type="molecule type" value="Genomic_DNA"/>
</dbReference>
<keyword evidence="4" id="KW-1185">Reference proteome</keyword>
<name>A0A562PKV9_9BURK</name>
<reference evidence="2 3" key="1">
    <citation type="journal article" date="2015" name="Stand. Genomic Sci.">
        <title>Genomic Encyclopedia of Bacterial and Archaeal Type Strains, Phase III: the genomes of soil and plant-associated and newly described type strains.</title>
        <authorList>
            <person name="Whitman W.B."/>
            <person name="Woyke T."/>
            <person name="Klenk H.P."/>
            <person name="Zhou Y."/>
            <person name="Lilburn T.G."/>
            <person name="Beck B.J."/>
            <person name="De Vos P."/>
            <person name="Vandamme P."/>
            <person name="Eisen J.A."/>
            <person name="Garrity G."/>
            <person name="Hugenholtz P."/>
            <person name="Kyrpides N.C."/>
        </authorList>
    </citation>
    <scope>NUCLEOTIDE SEQUENCE [LARGE SCALE GENOMIC DNA]</scope>
    <source>
        <strain evidence="2 3">CGMCC 1.10685</strain>
    </source>
</reference>
<organism evidence="2 3">
    <name type="scientific">Pseudoduganella flava</name>
    <dbReference type="NCBI Taxonomy" id="871742"/>
    <lineage>
        <taxon>Bacteria</taxon>
        <taxon>Pseudomonadati</taxon>
        <taxon>Pseudomonadota</taxon>
        <taxon>Betaproteobacteria</taxon>
        <taxon>Burkholderiales</taxon>
        <taxon>Oxalobacteraceae</taxon>
        <taxon>Telluria group</taxon>
        <taxon>Pseudoduganella</taxon>
    </lineage>
</organism>
<dbReference type="AlphaFoldDB" id="A0A562PKV9"/>
<sequence length="93" mass="10345">MTTIVGKTLGAPSGPYWYWITLGPRNIDLTDTHADIPPGRYELNWDFRGISGETLKFEISTKGGAILMTESSTIQKGEVDDWGSKYFTVADEQ</sequence>
<evidence type="ECO:0000313" key="1">
    <source>
        <dbReference type="EMBL" id="QGZ42393.1"/>
    </source>
</evidence>
<gene>
    <name evidence="1" type="ORF">GO485_27410</name>
    <name evidence="2" type="ORF">IP92_04128</name>
</gene>